<dbReference type="Pfam" id="PF00664">
    <property type="entry name" value="ABC_membrane"/>
    <property type="match status" value="1"/>
</dbReference>
<evidence type="ECO:0000256" key="8">
    <source>
        <dbReference type="ARBA" id="ARBA00022989"/>
    </source>
</evidence>
<dbReference type="SMART" id="SM00382">
    <property type="entry name" value="AAA"/>
    <property type="match status" value="1"/>
</dbReference>
<organism evidence="15 16">
    <name type="scientific">Saccharopolyspora phatthalungensis</name>
    <dbReference type="NCBI Taxonomy" id="664693"/>
    <lineage>
        <taxon>Bacteria</taxon>
        <taxon>Bacillati</taxon>
        <taxon>Actinomycetota</taxon>
        <taxon>Actinomycetes</taxon>
        <taxon>Pseudonocardiales</taxon>
        <taxon>Pseudonocardiaceae</taxon>
        <taxon>Saccharopolyspora</taxon>
    </lineage>
</organism>
<keyword evidence="3" id="KW-1003">Cell membrane</keyword>
<feature type="transmembrane region" description="Helical" evidence="12">
    <location>
        <begin position="174"/>
        <end position="196"/>
    </location>
</feature>
<evidence type="ECO:0000256" key="12">
    <source>
        <dbReference type="SAM" id="Phobius"/>
    </source>
</evidence>
<feature type="region of interest" description="Disordered" evidence="11">
    <location>
        <begin position="596"/>
        <end position="616"/>
    </location>
</feature>
<dbReference type="Pfam" id="PF00005">
    <property type="entry name" value="ABC_tran"/>
    <property type="match status" value="1"/>
</dbReference>
<feature type="domain" description="ABC transmembrane type-1" evidence="14">
    <location>
        <begin position="43"/>
        <end position="325"/>
    </location>
</feature>
<dbReference type="PANTHER" id="PTHR43394:SF1">
    <property type="entry name" value="ATP-BINDING CASSETTE SUB-FAMILY B MEMBER 10, MITOCHONDRIAL"/>
    <property type="match status" value="1"/>
</dbReference>
<evidence type="ECO:0000256" key="1">
    <source>
        <dbReference type="ARBA" id="ARBA00004429"/>
    </source>
</evidence>
<dbReference type="PROSITE" id="PS50929">
    <property type="entry name" value="ABC_TM1F"/>
    <property type="match status" value="1"/>
</dbReference>
<dbReference type="RefSeq" id="WP_312864493.1">
    <property type="nucleotide sequence ID" value="NZ_JACHIW010000002.1"/>
</dbReference>
<keyword evidence="4" id="KW-0997">Cell inner membrane</keyword>
<dbReference type="Gene3D" id="3.40.50.300">
    <property type="entry name" value="P-loop containing nucleotide triphosphate hydrolases"/>
    <property type="match status" value="1"/>
</dbReference>
<dbReference type="InterPro" id="IPR039421">
    <property type="entry name" value="Type_1_exporter"/>
</dbReference>
<dbReference type="EMBL" id="JACHIW010000002">
    <property type="protein sequence ID" value="MBB5158082.1"/>
    <property type="molecule type" value="Genomic_DNA"/>
</dbReference>
<name>A0A840Q6D6_9PSEU</name>
<feature type="transmembrane region" description="Helical" evidence="12">
    <location>
        <begin position="75"/>
        <end position="96"/>
    </location>
</feature>
<evidence type="ECO:0000256" key="9">
    <source>
        <dbReference type="ARBA" id="ARBA00023136"/>
    </source>
</evidence>
<dbReference type="GO" id="GO:0005524">
    <property type="term" value="F:ATP binding"/>
    <property type="evidence" value="ECO:0007669"/>
    <property type="project" value="UniProtKB-KW"/>
</dbReference>
<dbReference type="GO" id="GO:0015421">
    <property type="term" value="F:ABC-type oligopeptide transporter activity"/>
    <property type="evidence" value="ECO:0007669"/>
    <property type="project" value="TreeGrafter"/>
</dbReference>
<evidence type="ECO:0000256" key="7">
    <source>
        <dbReference type="ARBA" id="ARBA00022840"/>
    </source>
</evidence>
<dbReference type="PROSITE" id="PS00211">
    <property type="entry name" value="ABC_TRANSPORTER_1"/>
    <property type="match status" value="1"/>
</dbReference>
<reference evidence="15 16" key="1">
    <citation type="submission" date="2020-08" db="EMBL/GenBank/DDBJ databases">
        <title>Sequencing the genomes of 1000 actinobacteria strains.</title>
        <authorList>
            <person name="Klenk H.-P."/>
        </authorList>
    </citation>
    <scope>NUCLEOTIDE SEQUENCE [LARGE SCALE GENOMIC DNA]</scope>
    <source>
        <strain evidence="15 16">DSM 45584</strain>
    </source>
</reference>
<evidence type="ECO:0000256" key="2">
    <source>
        <dbReference type="ARBA" id="ARBA00022448"/>
    </source>
</evidence>
<dbReference type="InterPro" id="IPR017871">
    <property type="entry name" value="ABC_transporter-like_CS"/>
</dbReference>
<feature type="transmembrane region" description="Helical" evidence="12">
    <location>
        <begin position="41"/>
        <end position="63"/>
    </location>
</feature>
<dbReference type="SUPFAM" id="SSF90123">
    <property type="entry name" value="ABC transporter transmembrane region"/>
    <property type="match status" value="1"/>
</dbReference>
<evidence type="ECO:0000259" key="13">
    <source>
        <dbReference type="PROSITE" id="PS50893"/>
    </source>
</evidence>
<evidence type="ECO:0000256" key="10">
    <source>
        <dbReference type="ARBA" id="ARBA00023455"/>
    </source>
</evidence>
<dbReference type="GO" id="GO:0016887">
    <property type="term" value="F:ATP hydrolysis activity"/>
    <property type="evidence" value="ECO:0007669"/>
    <property type="project" value="InterPro"/>
</dbReference>
<dbReference type="PANTHER" id="PTHR43394">
    <property type="entry name" value="ATP-DEPENDENT PERMEASE MDL1, MITOCHONDRIAL"/>
    <property type="match status" value="1"/>
</dbReference>
<dbReference type="SUPFAM" id="SSF52540">
    <property type="entry name" value="P-loop containing nucleoside triphosphate hydrolases"/>
    <property type="match status" value="1"/>
</dbReference>
<dbReference type="InterPro" id="IPR011527">
    <property type="entry name" value="ABC1_TM_dom"/>
</dbReference>
<dbReference type="CDD" id="cd18564">
    <property type="entry name" value="ABC_6TM_exporter_like"/>
    <property type="match status" value="1"/>
</dbReference>
<keyword evidence="6" id="KW-0547">Nucleotide-binding</keyword>
<proteinExistence type="inferred from homology"/>
<evidence type="ECO:0000256" key="11">
    <source>
        <dbReference type="SAM" id="MobiDB-lite"/>
    </source>
</evidence>
<keyword evidence="2" id="KW-0813">Transport</keyword>
<keyword evidence="5 12" id="KW-0812">Transmembrane</keyword>
<comment type="subcellular location">
    <subcellularLocation>
        <location evidence="1">Cell inner membrane</location>
        <topology evidence="1">Multi-pass membrane protein</topology>
    </subcellularLocation>
</comment>
<evidence type="ECO:0000256" key="6">
    <source>
        <dbReference type="ARBA" id="ARBA00022741"/>
    </source>
</evidence>
<dbReference type="Proteomes" id="UP000584374">
    <property type="component" value="Unassembled WGS sequence"/>
</dbReference>
<dbReference type="PROSITE" id="PS50893">
    <property type="entry name" value="ABC_TRANSPORTER_2"/>
    <property type="match status" value="1"/>
</dbReference>
<evidence type="ECO:0000256" key="3">
    <source>
        <dbReference type="ARBA" id="ARBA00022475"/>
    </source>
</evidence>
<dbReference type="Gene3D" id="1.20.1560.10">
    <property type="entry name" value="ABC transporter type 1, transmembrane domain"/>
    <property type="match status" value="1"/>
</dbReference>
<protein>
    <submittedName>
        <fullName evidence="15">ATP-binding cassette subfamily B protein</fullName>
    </submittedName>
</protein>
<keyword evidence="8 12" id="KW-1133">Transmembrane helix</keyword>
<feature type="transmembrane region" description="Helical" evidence="12">
    <location>
        <begin position="269"/>
        <end position="287"/>
    </location>
</feature>
<gene>
    <name evidence="15" type="ORF">BJ970_005681</name>
</gene>
<evidence type="ECO:0000259" key="14">
    <source>
        <dbReference type="PROSITE" id="PS50929"/>
    </source>
</evidence>
<feature type="domain" description="ABC transporter" evidence="13">
    <location>
        <begin position="360"/>
        <end position="595"/>
    </location>
</feature>
<accession>A0A840Q6D6</accession>
<keyword evidence="7 15" id="KW-0067">ATP-binding</keyword>
<dbReference type="AlphaFoldDB" id="A0A840Q6D6"/>
<evidence type="ECO:0000313" key="16">
    <source>
        <dbReference type="Proteomes" id="UP000584374"/>
    </source>
</evidence>
<feature type="compositionally biased region" description="Low complexity" evidence="11">
    <location>
        <begin position="602"/>
        <end position="616"/>
    </location>
</feature>
<comment type="caution">
    <text evidence="15">The sequence shown here is derived from an EMBL/GenBank/DDBJ whole genome shotgun (WGS) entry which is preliminary data.</text>
</comment>
<comment type="similarity">
    <text evidence="10">Belongs to the ABC transporter superfamily. Siderophore-Fe(3+) uptake transporter (SIUT) (TC 3.A.1.21) family.</text>
</comment>
<dbReference type="InterPro" id="IPR003593">
    <property type="entry name" value="AAA+_ATPase"/>
</dbReference>
<keyword evidence="16" id="KW-1185">Reference proteome</keyword>
<sequence>MNWLFRPAEGDTEGLVEHAPTMRVRAVFRRFWPDARPFRGWLLLSLLLVLIAPMLDTAAIWLFKVLIDDVLTPRNFAAFPAVAAAYAAITLVSGAIDFSGQYLTVWIGENFLNVLRTKVFAHLHTLSIGFFDRRRIGDTLSRLTGDVGAIESLVLSGVAQTFSSLVKVLLFTGVLFYLDWLLALVSLVAVPMFWLIARFFAQRIKLASREVRGRSGSISTVAEESLGNAPLIQAYGRESAEVERFAKQSRGNVAAELSAARVGALFSPLVDLLEVFGVMVILGVGIFELSADRISLGGLLVFLVYLSQLYTPVRSLGQLSNTVFSAAASAERIIELLDQRPLVQSPAHPIPLPRRATGRLEVDRVSFRYPGTVTDVLHGVSFCALPGQTTAVVGASGAGKSTLTKLLLRFYDPSHGRVLLDGIDLRALDMTALRANIAIVLQETLLLDGTIADNILAGRADATRNQLVEAAEAADAHEFIQRLPEGYETRVGQRGRLLSGGQRQRIAIARAMIRDAPILLLDEPTTSLDADAAERILSPLRRLMAGRTTVVISHNLLTVQDAQQIIYLDRGSITEAGTHHELLTNNSGYAHLYRLHHPERPAGPGAPAQPDGQLPN</sequence>
<evidence type="ECO:0000256" key="5">
    <source>
        <dbReference type="ARBA" id="ARBA00022692"/>
    </source>
</evidence>
<dbReference type="FunFam" id="3.40.50.300:FF:000221">
    <property type="entry name" value="Multidrug ABC transporter ATP-binding protein"/>
    <property type="match status" value="1"/>
</dbReference>
<dbReference type="InterPro" id="IPR003439">
    <property type="entry name" value="ABC_transporter-like_ATP-bd"/>
</dbReference>
<keyword evidence="9 12" id="KW-0472">Membrane</keyword>
<evidence type="ECO:0000256" key="4">
    <source>
        <dbReference type="ARBA" id="ARBA00022519"/>
    </source>
</evidence>
<dbReference type="InterPro" id="IPR027417">
    <property type="entry name" value="P-loop_NTPase"/>
</dbReference>
<dbReference type="InterPro" id="IPR036640">
    <property type="entry name" value="ABC1_TM_sf"/>
</dbReference>
<evidence type="ECO:0000313" key="15">
    <source>
        <dbReference type="EMBL" id="MBB5158082.1"/>
    </source>
</evidence>
<dbReference type="GO" id="GO:0005886">
    <property type="term" value="C:plasma membrane"/>
    <property type="evidence" value="ECO:0007669"/>
    <property type="project" value="UniProtKB-SubCell"/>
</dbReference>